<sequence>MNPIELVKRGLSPEEWDAACQFWREPIEPIQEVADECPFARHRLFIVYGRTRQFDFPTLPHGSYGYYAANGRSAIRLTRINKEIQTILADEWADLPASDPVRLASLILKFFDAGIKASHHVLRDANELRNFGKPRHSMKNYQLSEKEFQMAMPHISSTESTLDGKCVALRAVTLCGWMHDKRNLGIESLTIASDGNVSFAKRQVLSRGIFDRVPAIRY</sequence>
<dbReference type="OrthoDB" id="9845984at2"/>
<organism evidence="1 2">
    <name type="scientific">Allorhodopirellula solitaria</name>
    <dbReference type="NCBI Taxonomy" id="2527987"/>
    <lineage>
        <taxon>Bacteria</taxon>
        <taxon>Pseudomonadati</taxon>
        <taxon>Planctomycetota</taxon>
        <taxon>Planctomycetia</taxon>
        <taxon>Pirellulales</taxon>
        <taxon>Pirellulaceae</taxon>
        <taxon>Allorhodopirellula</taxon>
    </lineage>
</organism>
<accession>A0A5C5X290</accession>
<keyword evidence="2" id="KW-1185">Reference proteome</keyword>
<comment type="caution">
    <text evidence="1">The sequence shown here is derived from an EMBL/GenBank/DDBJ whole genome shotgun (WGS) entry which is preliminary data.</text>
</comment>
<dbReference type="Proteomes" id="UP000318053">
    <property type="component" value="Unassembled WGS sequence"/>
</dbReference>
<evidence type="ECO:0000313" key="2">
    <source>
        <dbReference type="Proteomes" id="UP000318053"/>
    </source>
</evidence>
<dbReference type="EMBL" id="SJPK01000014">
    <property type="protein sequence ID" value="TWT56283.1"/>
    <property type="molecule type" value="Genomic_DNA"/>
</dbReference>
<gene>
    <name evidence="1" type="ORF">CA85_42840</name>
</gene>
<evidence type="ECO:0000313" key="1">
    <source>
        <dbReference type="EMBL" id="TWT56283.1"/>
    </source>
</evidence>
<protein>
    <submittedName>
        <fullName evidence="1">Uncharacterized protein</fullName>
    </submittedName>
</protein>
<dbReference type="RefSeq" id="WP_146393141.1">
    <property type="nucleotide sequence ID" value="NZ_SJPK01000014.1"/>
</dbReference>
<name>A0A5C5X290_9BACT</name>
<proteinExistence type="predicted"/>
<reference evidence="1 2" key="1">
    <citation type="submission" date="2019-02" db="EMBL/GenBank/DDBJ databases">
        <title>Deep-cultivation of Planctomycetes and their phenomic and genomic characterization uncovers novel biology.</title>
        <authorList>
            <person name="Wiegand S."/>
            <person name="Jogler M."/>
            <person name="Boedeker C."/>
            <person name="Pinto D."/>
            <person name="Vollmers J."/>
            <person name="Rivas-Marin E."/>
            <person name="Kohn T."/>
            <person name="Peeters S.H."/>
            <person name="Heuer A."/>
            <person name="Rast P."/>
            <person name="Oberbeckmann S."/>
            <person name="Bunk B."/>
            <person name="Jeske O."/>
            <person name="Meyerdierks A."/>
            <person name="Storesund J.E."/>
            <person name="Kallscheuer N."/>
            <person name="Luecker S."/>
            <person name="Lage O.M."/>
            <person name="Pohl T."/>
            <person name="Merkel B.J."/>
            <person name="Hornburger P."/>
            <person name="Mueller R.-W."/>
            <person name="Bruemmer F."/>
            <person name="Labrenz M."/>
            <person name="Spormann A.M."/>
            <person name="Op Den Camp H."/>
            <person name="Overmann J."/>
            <person name="Amann R."/>
            <person name="Jetten M.S.M."/>
            <person name="Mascher T."/>
            <person name="Medema M.H."/>
            <person name="Devos D.P."/>
            <person name="Kaster A.-K."/>
            <person name="Ovreas L."/>
            <person name="Rohde M."/>
            <person name="Galperin M.Y."/>
            <person name="Jogler C."/>
        </authorList>
    </citation>
    <scope>NUCLEOTIDE SEQUENCE [LARGE SCALE GENOMIC DNA]</scope>
    <source>
        <strain evidence="1 2">CA85</strain>
    </source>
</reference>
<dbReference type="AlphaFoldDB" id="A0A5C5X290"/>